<feature type="transmembrane region" description="Helical" evidence="1">
    <location>
        <begin position="35"/>
        <end position="53"/>
    </location>
</feature>
<accession>A0A7S3ZE64</accession>
<sequence length="128" mass="14287">MDEDDDEDDDLSIAFSASANSSSISKSGRSWLRKLIIEIILLMPRTLYILILFSRGAMFRTSASLWVPRQQLASSIKRKAQTFPRRLALRPIHNDFFSRPSVALRAEPTEPTLSLSPIVPTGGTQRAA</sequence>
<dbReference type="EMBL" id="HBIV01045731">
    <property type="protein sequence ID" value="CAE0680271.1"/>
    <property type="molecule type" value="Transcribed_RNA"/>
</dbReference>
<evidence type="ECO:0000313" key="2">
    <source>
        <dbReference type="EMBL" id="CAE0680271.1"/>
    </source>
</evidence>
<name>A0A7S3ZE64_9EUKA</name>
<organism evidence="2">
    <name type="scientific">Lotharella globosa</name>
    <dbReference type="NCBI Taxonomy" id="91324"/>
    <lineage>
        <taxon>Eukaryota</taxon>
        <taxon>Sar</taxon>
        <taxon>Rhizaria</taxon>
        <taxon>Cercozoa</taxon>
        <taxon>Chlorarachniophyceae</taxon>
        <taxon>Lotharella</taxon>
    </lineage>
</organism>
<keyword evidence="1" id="KW-0472">Membrane</keyword>
<keyword evidence="1" id="KW-1133">Transmembrane helix</keyword>
<proteinExistence type="predicted"/>
<dbReference type="AlphaFoldDB" id="A0A7S3ZE64"/>
<evidence type="ECO:0000256" key="1">
    <source>
        <dbReference type="SAM" id="Phobius"/>
    </source>
</evidence>
<keyword evidence="1" id="KW-0812">Transmembrane</keyword>
<protein>
    <submittedName>
        <fullName evidence="2">Uncharacterized protein</fullName>
    </submittedName>
</protein>
<gene>
    <name evidence="2" type="ORF">LGLO00237_LOCUS32057</name>
</gene>
<reference evidence="2" key="1">
    <citation type="submission" date="2021-01" db="EMBL/GenBank/DDBJ databases">
        <authorList>
            <person name="Corre E."/>
            <person name="Pelletier E."/>
            <person name="Niang G."/>
            <person name="Scheremetjew M."/>
            <person name="Finn R."/>
            <person name="Kale V."/>
            <person name="Holt S."/>
            <person name="Cochrane G."/>
            <person name="Meng A."/>
            <person name="Brown T."/>
            <person name="Cohen L."/>
        </authorList>
    </citation>
    <scope>NUCLEOTIDE SEQUENCE</scope>
    <source>
        <strain evidence="2">CCCM811</strain>
    </source>
</reference>